<protein>
    <submittedName>
        <fullName evidence="1">Uncharacterized protein</fullName>
    </submittedName>
</protein>
<dbReference type="AlphaFoldDB" id="A0A151XIZ0"/>
<evidence type="ECO:0000313" key="2">
    <source>
        <dbReference type="Proteomes" id="UP000075809"/>
    </source>
</evidence>
<gene>
    <name evidence="1" type="ORF">ALC60_00719</name>
</gene>
<reference evidence="1 2" key="1">
    <citation type="submission" date="2015-09" db="EMBL/GenBank/DDBJ databases">
        <title>Trachymyrmex zeteki WGS genome.</title>
        <authorList>
            <person name="Nygaard S."/>
            <person name="Hu H."/>
            <person name="Boomsma J."/>
            <person name="Zhang G."/>
        </authorList>
    </citation>
    <scope>NUCLEOTIDE SEQUENCE [LARGE SCALE GENOMIC DNA]</scope>
    <source>
        <strain evidence="1">Tzet28-1</strain>
        <tissue evidence="1">Whole body</tissue>
    </source>
</reference>
<name>A0A151XIZ0_9HYME</name>
<sequence length="89" mass="9272">MLPGLIPGMSVYLPACLAACLPACLLACLLAACFPICLAYVRVLIFHTIASLRFAPFHSASRGSVCGGQKGKGIITVLRTIESPAARVV</sequence>
<proteinExistence type="predicted"/>
<accession>A0A151XIZ0</accession>
<keyword evidence="2" id="KW-1185">Reference proteome</keyword>
<organism evidence="1 2">
    <name type="scientific">Mycetomoellerius zeteki</name>
    <dbReference type="NCBI Taxonomy" id="64791"/>
    <lineage>
        <taxon>Eukaryota</taxon>
        <taxon>Metazoa</taxon>
        <taxon>Ecdysozoa</taxon>
        <taxon>Arthropoda</taxon>
        <taxon>Hexapoda</taxon>
        <taxon>Insecta</taxon>
        <taxon>Pterygota</taxon>
        <taxon>Neoptera</taxon>
        <taxon>Endopterygota</taxon>
        <taxon>Hymenoptera</taxon>
        <taxon>Apocrita</taxon>
        <taxon>Aculeata</taxon>
        <taxon>Formicoidea</taxon>
        <taxon>Formicidae</taxon>
        <taxon>Myrmicinae</taxon>
        <taxon>Mycetomoellerius</taxon>
    </lineage>
</organism>
<dbReference type="EMBL" id="KQ982080">
    <property type="protein sequence ID" value="KYQ60311.1"/>
    <property type="molecule type" value="Genomic_DNA"/>
</dbReference>
<evidence type="ECO:0000313" key="1">
    <source>
        <dbReference type="EMBL" id="KYQ60311.1"/>
    </source>
</evidence>
<dbReference type="Proteomes" id="UP000075809">
    <property type="component" value="Unassembled WGS sequence"/>
</dbReference>